<comment type="similarity">
    <text evidence="3">Belongs to the KHG/KDPG aldolase family.</text>
</comment>
<keyword evidence="7" id="KW-0704">Schiff base</keyword>
<dbReference type="Gene3D" id="3.20.20.70">
    <property type="entry name" value="Aldolase class I"/>
    <property type="match status" value="1"/>
</dbReference>
<dbReference type="SUPFAM" id="SSF51569">
    <property type="entry name" value="Aldolase"/>
    <property type="match status" value="1"/>
</dbReference>
<evidence type="ECO:0000256" key="7">
    <source>
        <dbReference type="ARBA" id="ARBA00023270"/>
    </source>
</evidence>
<organism evidence="9 10">
    <name type="scientific">Luteolibacter algae</name>
    <dbReference type="NCBI Taxonomy" id="454151"/>
    <lineage>
        <taxon>Bacteria</taxon>
        <taxon>Pseudomonadati</taxon>
        <taxon>Verrucomicrobiota</taxon>
        <taxon>Verrucomicrobiia</taxon>
        <taxon>Verrucomicrobiales</taxon>
        <taxon>Verrucomicrobiaceae</taxon>
        <taxon>Luteolibacter</taxon>
    </lineage>
</organism>
<dbReference type="InterPro" id="IPR013785">
    <property type="entry name" value="Aldolase_TIM"/>
</dbReference>
<dbReference type="NCBIfam" id="TIGR01182">
    <property type="entry name" value="eda"/>
    <property type="match status" value="1"/>
</dbReference>
<dbReference type="InterPro" id="IPR031338">
    <property type="entry name" value="KDPG/KHG_AS_2"/>
</dbReference>
<dbReference type="Pfam" id="PF01081">
    <property type="entry name" value="Aldolase"/>
    <property type="match status" value="1"/>
</dbReference>
<dbReference type="CDD" id="cd00452">
    <property type="entry name" value="KDPG_aldolase"/>
    <property type="match status" value="1"/>
</dbReference>
<evidence type="ECO:0000256" key="8">
    <source>
        <dbReference type="ARBA" id="ARBA00023277"/>
    </source>
</evidence>
<dbReference type="Proteomes" id="UP001597375">
    <property type="component" value="Unassembled WGS sequence"/>
</dbReference>
<evidence type="ECO:0000256" key="5">
    <source>
        <dbReference type="ARBA" id="ARBA00013063"/>
    </source>
</evidence>
<evidence type="ECO:0000256" key="2">
    <source>
        <dbReference type="ARBA" id="ARBA00004736"/>
    </source>
</evidence>
<dbReference type="PROSITE" id="PS00160">
    <property type="entry name" value="ALDOLASE_KDPG_KHG_2"/>
    <property type="match status" value="1"/>
</dbReference>
<name>A0ABW5DCD9_9BACT</name>
<dbReference type="GO" id="GO:0008700">
    <property type="term" value="F:(R,S)-4-hydroxy-2-oxoglutarate aldolase activity"/>
    <property type="evidence" value="ECO:0007669"/>
    <property type="project" value="UniProtKB-EC"/>
</dbReference>
<dbReference type="RefSeq" id="WP_386820897.1">
    <property type="nucleotide sequence ID" value="NZ_JBHUIT010000031.1"/>
</dbReference>
<dbReference type="PANTHER" id="PTHR30246:SF1">
    <property type="entry name" value="2-DEHYDRO-3-DEOXY-6-PHOSPHOGALACTONATE ALDOLASE-RELATED"/>
    <property type="match status" value="1"/>
</dbReference>
<comment type="subunit">
    <text evidence="4">Homotrimer.</text>
</comment>
<dbReference type="PROSITE" id="PS00159">
    <property type="entry name" value="ALDOLASE_KDPG_KHG_1"/>
    <property type="match status" value="1"/>
</dbReference>
<keyword evidence="10" id="KW-1185">Reference proteome</keyword>
<gene>
    <name evidence="9" type="primary">eda</name>
    <name evidence="9" type="ORF">ACFSSA_12925</name>
</gene>
<proteinExistence type="inferred from homology"/>
<dbReference type="GO" id="GO:0008675">
    <property type="term" value="F:2-dehydro-3-deoxy-phosphogluconate aldolase activity"/>
    <property type="evidence" value="ECO:0007669"/>
    <property type="project" value="UniProtKB-EC"/>
</dbReference>
<dbReference type="InterPro" id="IPR000887">
    <property type="entry name" value="Aldlse_KDPG_KHG"/>
</dbReference>
<evidence type="ECO:0000256" key="1">
    <source>
        <dbReference type="ARBA" id="ARBA00000654"/>
    </source>
</evidence>
<evidence type="ECO:0000256" key="3">
    <source>
        <dbReference type="ARBA" id="ARBA00006906"/>
    </source>
</evidence>
<protein>
    <recommendedName>
        <fullName evidence="5">2-dehydro-3-deoxy-phosphogluconate aldolase</fullName>
        <ecNumber evidence="5">4.1.2.14</ecNumber>
    </recommendedName>
</protein>
<evidence type="ECO:0000256" key="4">
    <source>
        <dbReference type="ARBA" id="ARBA00011233"/>
    </source>
</evidence>
<dbReference type="PANTHER" id="PTHR30246">
    <property type="entry name" value="2-KETO-3-DEOXY-6-PHOSPHOGLUCONATE ALDOLASE"/>
    <property type="match status" value="1"/>
</dbReference>
<evidence type="ECO:0000256" key="6">
    <source>
        <dbReference type="ARBA" id="ARBA00023239"/>
    </source>
</evidence>
<keyword evidence="8" id="KW-0119">Carbohydrate metabolism</keyword>
<accession>A0ABW5DCD9</accession>
<dbReference type="EC" id="4.1.2.14" evidence="5"/>
<dbReference type="EMBL" id="JBHUIT010000031">
    <property type="protein sequence ID" value="MFD2257579.1"/>
    <property type="molecule type" value="Genomic_DNA"/>
</dbReference>
<dbReference type="InterPro" id="IPR031337">
    <property type="entry name" value="KDPG/KHG_AS_1"/>
</dbReference>
<evidence type="ECO:0000313" key="10">
    <source>
        <dbReference type="Proteomes" id="UP001597375"/>
    </source>
</evidence>
<comment type="caution">
    <text evidence="9">The sequence shown here is derived from an EMBL/GenBank/DDBJ whole genome shotgun (WGS) entry which is preliminary data.</text>
</comment>
<keyword evidence="6 9" id="KW-0456">Lyase</keyword>
<reference evidence="10" key="1">
    <citation type="journal article" date="2019" name="Int. J. Syst. Evol. Microbiol.">
        <title>The Global Catalogue of Microorganisms (GCM) 10K type strain sequencing project: providing services to taxonomists for standard genome sequencing and annotation.</title>
        <authorList>
            <consortium name="The Broad Institute Genomics Platform"/>
            <consortium name="The Broad Institute Genome Sequencing Center for Infectious Disease"/>
            <person name="Wu L."/>
            <person name="Ma J."/>
        </authorList>
    </citation>
    <scope>NUCLEOTIDE SEQUENCE [LARGE SCALE GENOMIC DNA]</scope>
    <source>
        <strain evidence="10">CGMCC 4.7106</strain>
    </source>
</reference>
<comment type="pathway">
    <text evidence="2">Carbohydrate acid metabolism; 2-dehydro-3-deoxy-D-gluconate degradation; D-glyceraldehyde 3-phosphate and pyruvate from 2-dehydro-3-deoxy-D-gluconate: step 2/2.</text>
</comment>
<comment type="catalytic activity">
    <reaction evidence="1">
        <text>2-dehydro-3-deoxy-6-phospho-D-gluconate = D-glyceraldehyde 3-phosphate + pyruvate</text>
        <dbReference type="Rhea" id="RHEA:17089"/>
        <dbReference type="ChEBI" id="CHEBI:15361"/>
        <dbReference type="ChEBI" id="CHEBI:57569"/>
        <dbReference type="ChEBI" id="CHEBI:59776"/>
        <dbReference type="EC" id="4.1.2.14"/>
    </reaction>
</comment>
<evidence type="ECO:0000313" key="9">
    <source>
        <dbReference type="EMBL" id="MFD2257579.1"/>
    </source>
</evidence>
<sequence>MESKIPANVRDRIEKCGVVAVLVIDDAKHAVPLAKALLAGGVDVMELTLRTPAAIGALKEVVQHVPEMLAGIGTILTTEQVDEVVAAGAAFGVAPGLNPRVVKYAEEKGLPFAPGILTPSDVELALELGCREMKFFPAEPSGGLKYLSSIKAPYAHLGVKFIPLGGLNIENMGSYIADSSVAAIGGSWLAPAKLINAEDWEAITANAAAARKVIDEVRAAK</sequence>